<accession>A0A5C0AWM7</accession>
<evidence type="ECO:0000313" key="1">
    <source>
        <dbReference type="EMBL" id="QEI06809.1"/>
    </source>
</evidence>
<organism evidence="1 2">
    <name type="scientific">Pigmentiphaga aceris</name>
    <dbReference type="NCBI Taxonomy" id="1940612"/>
    <lineage>
        <taxon>Bacteria</taxon>
        <taxon>Pseudomonadati</taxon>
        <taxon>Pseudomonadota</taxon>
        <taxon>Betaproteobacteria</taxon>
        <taxon>Burkholderiales</taxon>
        <taxon>Alcaligenaceae</taxon>
        <taxon>Pigmentiphaga</taxon>
    </lineage>
</organism>
<dbReference type="Proteomes" id="UP000325161">
    <property type="component" value="Chromosome"/>
</dbReference>
<dbReference type="InterPro" id="IPR008551">
    <property type="entry name" value="TANGO2"/>
</dbReference>
<dbReference type="KEGG" id="pacr:FXN63_13925"/>
<dbReference type="EMBL" id="CP043046">
    <property type="protein sequence ID" value="QEI06809.1"/>
    <property type="molecule type" value="Genomic_DNA"/>
</dbReference>
<evidence type="ECO:0000313" key="2">
    <source>
        <dbReference type="Proteomes" id="UP000325161"/>
    </source>
</evidence>
<keyword evidence="2" id="KW-1185">Reference proteome</keyword>
<reference evidence="1 2" key="1">
    <citation type="submission" date="2019-08" db="EMBL/GenBank/DDBJ databases">
        <title>Amphibian skin-associated Pigmentiphaga: genome sequence and occurrence across geography and hosts.</title>
        <authorList>
            <person name="Bletz M.C."/>
            <person name="Bunk B."/>
            <person name="Sproeer C."/>
            <person name="Biwer P."/>
            <person name="Reiter S."/>
            <person name="Rabemananjara F.C.E."/>
            <person name="Schulz S."/>
            <person name="Overmann J."/>
            <person name="Vences M."/>
        </authorList>
    </citation>
    <scope>NUCLEOTIDE SEQUENCE [LARGE SCALE GENOMIC DNA]</scope>
    <source>
        <strain evidence="1 2">Mada1488</strain>
    </source>
</reference>
<dbReference type="AlphaFoldDB" id="A0A5C0AWM7"/>
<sequence length="263" mass="28649">MCLLAFAWDPKAANRFVLAANRDEYYARPSVPAGWWASYPDLWGGQDLQAGGTWMGITRGGRFAAITNVREPQTNRAGMQSRGLLVLEFLTGLASPEDYLEAVEEGADQFRGFNLLVGELYGATPSLWYYSNRGGEAPCPLSPGVYGLSNASLDTPWPKVVSLTSALTLLKAADAPLEAYLRPLADRHIAPDQALPSTGVTLAMERMLSAPFIISPDYGTRSQTVLIANAQRQVDMMERSFDNADQATLLAPASVHSDRFMID</sequence>
<dbReference type="Pfam" id="PF05742">
    <property type="entry name" value="TANGO2"/>
    <property type="match status" value="1"/>
</dbReference>
<proteinExistence type="predicted"/>
<protein>
    <submittedName>
        <fullName evidence="1">NRDE family protein</fullName>
    </submittedName>
</protein>
<gene>
    <name evidence="1" type="ORF">FXN63_13925</name>
</gene>
<name>A0A5C0AWM7_9BURK</name>
<dbReference type="PANTHER" id="PTHR17985">
    <property type="entry name" value="SER/THR-RICH PROTEIN T10 IN DGCR REGION"/>
    <property type="match status" value="1"/>
</dbReference>
<dbReference type="PANTHER" id="PTHR17985:SF8">
    <property type="entry name" value="TRANSPORT AND GOLGI ORGANIZATION PROTEIN 2 HOMOLOG"/>
    <property type="match status" value="1"/>
</dbReference>
<dbReference type="OrthoDB" id="4380123at2"/>
<dbReference type="RefSeq" id="WP_148815785.1">
    <property type="nucleotide sequence ID" value="NZ_CP043046.1"/>
</dbReference>